<keyword evidence="1" id="KW-0175">Coiled coil</keyword>
<dbReference type="EMBL" id="CWGI01000001">
    <property type="protein sequence ID" value="CRX37349.1"/>
    <property type="molecule type" value="Genomic_DNA"/>
</dbReference>
<dbReference type="AlphaFoldDB" id="A0A0G7ZNQ1"/>
<gene>
    <name evidence="3" type="ORF">HEPPS_05800</name>
</gene>
<protein>
    <submittedName>
        <fullName evidence="3">Uncharacterized protein</fullName>
    </submittedName>
</protein>
<proteinExistence type="predicted"/>
<feature type="transmembrane region" description="Helical" evidence="2">
    <location>
        <begin position="27"/>
        <end position="48"/>
    </location>
</feature>
<dbReference type="Proteomes" id="UP000242141">
    <property type="component" value="Unassembled WGS sequence"/>
</dbReference>
<evidence type="ECO:0000256" key="2">
    <source>
        <dbReference type="SAM" id="Phobius"/>
    </source>
</evidence>
<accession>A0A0G7ZNQ1</accession>
<sequence length="140" mass="16594">MEKNSENNKNNSKNQQKWYQTISKNKFFKFPILIYLIPSLSIIIIIIFSNLNDLWIDFIEFSFSIFFALLTLIIAIIIDNNTTNNIDENKELINDVKKIVKDINDKLLKKEKEEIDNKIDNKTTIREKENILELEEKIKA</sequence>
<organism evidence="3 4">
    <name type="scientific">Candidatus Hepatoplasma crinochetorum</name>
    <dbReference type="NCBI Taxonomy" id="295596"/>
    <lineage>
        <taxon>Bacteria</taxon>
        <taxon>Bacillati</taxon>
        <taxon>Mycoplasmatota</taxon>
        <taxon>Mollicutes</taxon>
        <taxon>Candidatus Hepatoplasmataceae</taxon>
        <taxon>Candidatus Hepatoplasma</taxon>
    </lineage>
</organism>
<keyword evidence="2" id="KW-0472">Membrane</keyword>
<evidence type="ECO:0000313" key="4">
    <source>
        <dbReference type="Proteomes" id="UP000242141"/>
    </source>
</evidence>
<keyword evidence="2" id="KW-1133">Transmembrane helix</keyword>
<feature type="coiled-coil region" evidence="1">
    <location>
        <begin position="93"/>
        <end position="128"/>
    </location>
</feature>
<feature type="transmembrane region" description="Helical" evidence="2">
    <location>
        <begin position="54"/>
        <end position="78"/>
    </location>
</feature>
<name>A0A0G7ZNQ1_9MOLU</name>
<keyword evidence="2" id="KW-0812">Transmembrane</keyword>
<evidence type="ECO:0000256" key="1">
    <source>
        <dbReference type="SAM" id="Coils"/>
    </source>
</evidence>
<keyword evidence="4" id="KW-1185">Reference proteome</keyword>
<reference evidence="4" key="1">
    <citation type="submission" date="2015-05" db="EMBL/GenBank/DDBJ databases">
        <authorList>
            <person name="Collingro A."/>
        </authorList>
    </citation>
    <scope>NUCLEOTIDE SEQUENCE [LARGE SCALE GENOMIC DNA]</scope>
    <source>
        <strain evidence="4">Ps</strain>
    </source>
</reference>
<evidence type="ECO:0000313" key="3">
    <source>
        <dbReference type="EMBL" id="CRX37349.1"/>
    </source>
</evidence>